<gene>
    <name evidence="1" type="ORF">GGQ96_003325</name>
</gene>
<evidence type="ECO:0000313" key="1">
    <source>
        <dbReference type="EMBL" id="MBB4619172.1"/>
    </source>
</evidence>
<organism evidence="1 2">
    <name type="scientific">Sphingomonas abaci</name>
    <dbReference type="NCBI Taxonomy" id="237611"/>
    <lineage>
        <taxon>Bacteria</taxon>
        <taxon>Pseudomonadati</taxon>
        <taxon>Pseudomonadota</taxon>
        <taxon>Alphaproteobacteria</taxon>
        <taxon>Sphingomonadales</taxon>
        <taxon>Sphingomonadaceae</taxon>
        <taxon>Sphingomonas</taxon>
    </lineage>
</organism>
<keyword evidence="2" id="KW-1185">Reference proteome</keyword>
<proteinExistence type="predicted"/>
<name>A0A7W7EYY6_9SPHN</name>
<protein>
    <submittedName>
        <fullName evidence="1">Uncharacterized protein</fullName>
    </submittedName>
</protein>
<dbReference type="RefSeq" id="WP_018250450.1">
    <property type="nucleotide sequence ID" value="NZ_JACHNY010000008.1"/>
</dbReference>
<comment type="caution">
    <text evidence="1">The sequence shown here is derived from an EMBL/GenBank/DDBJ whole genome shotgun (WGS) entry which is preliminary data.</text>
</comment>
<dbReference type="GeneID" id="93796305"/>
<dbReference type="Proteomes" id="UP000574769">
    <property type="component" value="Unassembled WGS sequence"/>
</dbReference>
<dbReference type="AlphaFoldDB" id="A0A7W7EYY6"/>
<evidence type="ECO:0000313" key="2">
    <source>
        <dbReference type="Proteomes" id="UP000574769"/>
    </source>
</evidence>
<reference evidence="1 2" key="1">
    <citation type="submission" date="2020-08" db="EMBL/GenBank/DDBJ databases">
        <title>Genomic Encyclopedia of Type Strains, Phase IV (KMG-IV): sequencing the most valuable type-strain genomes for metagenomic binning, comparative biology and taxonomic classification.</title>
        <authorList>
            <person name="Goeker M."/>
        </authorList>
    </citation>
    <scope>NUCLEOTIDE SEQUENCE [LARGE SCALE GENOMIC DNA]</scope>
    <source>
        <strain evidence="1 2">DSM 15867</strain>
    </source>
</reference>
<dbReference type="EMBL" id="JACHNY010000008">
    <property type="protein sequence ID" value="MBB4619172.1"/>
    <property type="molecule type" value="Genomic_DNA"/>
</dbReference>
<accession>A0A7W7EYY6</accession>
<sequence length="98" mass="11226">MDIDPAIAAARAEVARLTRYLERRKDFLDALDWHALPDEIARQSAMLDDLLAGDLADAVLYRDWLEKRAADGHHLATGILRFEPRPRPWHPEWNTLAA</sequence>